<sequence length="120" mass="13699">MEVSRRRILQKHLEPARPLRRCVPADTEPNINAATCAQALRAEEEHETPIGIEQFCKIVNLHKKKEVARISYSRDVLLGLSSCPEAMKKPPFLPEHPIVLMEARDFGPLTHHEMRWNGGN</sequence>
<proteinExistence type="predicted"/>
<accession>A0ABD2H219</accession>
<comment type="caution">
    <text evidence="1">The sequence shown here is derived from an EMBL/GenBank/DDBJ whole genome shotgun (WGS) entry which is preliminary data.</text>
</comment>
<organism evidence="1 2">
    <name type="scientific">Pagothenia borchgrevinki</name>
    <name type="common">Bald rockcod</name>
    <name type="synonym">Trematomus borchgrevinki</name>
    <dbReference type="NCBI Taxonomy" id="8213"/>
    <lineage>
        <taxon>Eukaryota</taxon>
        <taxon>Metazoa</taxon>
        <taxon>Chordata</taxon>
        <taxon>Craniata</taxon>
        <taxon>Vertebrata</taxon>
        <taxon>Euteleostomi</taxon>
        <taxon>Actinopterygii</taxon>
        <taxon>Neopterygii</taxon>
        <taxon>Teleostei</taxon>
        <taxon>Neoteleostei</taxon>
        <taxon>Acanthomorphata</taxon>
        <taxon>Eupercaria</taxon>
        <taxon>Perciformes</taxon>
        <taxon>Notothenioidei</taxon>
        <taxon>Nototheniidae</taxon>
        <taxon>Pagothenia</taxon>
    </lineage>
</organism>
<keyword evidence="2" id="KW-1185">Reference proteome</keyword>
<protein>
    <submittedName>
        <fullName evidence="1">Uncharacterized protein</fullName>
    </submittedName>
</protein>
<dbReference type="Proteomes" id="UP001619887">
    <property type="component" value="Unassembled WGS sequence"/>
</dbReference>
<gene>
    <name evidence="1" type="ORF">OYC64_014805</name>
</gene>
<evidence type="ECO:0000313" key="2">
    <source>
        <dbReference type="Proteomes" id="UP001619887"/>
    </source>
</evidence>
<reference evidence="1 2" key="1">
    <citation type="journal article" date="2022" name="G3 (Bethesda)">
        <title>Evaluating Illumina-, Nanopore-, and PacBio-based genome assembly strategies with the bald notothen, Trematomus borchgrevinki.</title>
        <authorList>
            <person name="Rayamajhi N."/>
            <person name="Cheng C.C."/>
            <person name="Catchen J.M."/>
        </authorList>
    </citation>
    <scope>NUCLEOTIDE SEQUENCE [LARGE SCALE GENOMIC DNA]</scope>
    <source>
        <strain evidence="1">AGRC-2024</strain>
    </source>
</reference>
<dbReference type="EMBL" id="JBIYXZ010002073">
    <property type="protein sequence ID" value="KAL3060314.1"/>
    <property type="molecule type" value="Genomic_DNA"/>
</dbReference>
<evidence type="ECO:0000313" key="1">
    <source>
        <dbReference type="EMBL" id="KAL3060314.1"/>
    </source>
</evidence>
<reference evidence="1 2" key="2">
    <citation type="journal article" date="2024" name="G3 (Bethesda)">
        <title>The genome of the cryopelagic Antarctic bald notothen, Trematomus borchgrevinki.</title>
        <authorList>
            <person name="Rayamajhi N."/>
            <person name="Rivera-Colon A.G."/>
            <person name="Minhas B.F."/>
            <person name="Cheng C.C."/>
            <person name="Catchen J.M."/>
        </authorList>
    </citation>
    <scope>NUCLEOTIDE SEQUENCE [LARGE SCALE GENOMIC DNA]</scope>
    <source>
        <strain evidence="1">AGRC-2024</strain>
    </source>
</reference>
<dbReference type="AlphaFoldDB" id="A0ABD2H219"/>
<name>A0ABD2H219_PAGBO</name>